<reference evidence="2 3" key="1">
    <citation type="submission" date="2024-05" db="EMBL/GenBank/DDBJ databases">
        <title>A draft genome resource for the thread blight pathogen Marasmius tenuissimus strain MS-2.</title>
        <authorList>
            <person name="Yulfo-Soto G.E."/>
            <person name="Baruah I.K."/>
            <person name="Amoako-Attah I."/>
            <person name="Bukari Y."/>
            <person name="Meinhardt L.W."/>
            <person name="Bailey B.A."/>
            <person name="Cohen S.P."/>
        </authorList>
    </citation>
    <scope>NUCLEOTIDE SEQUENCE [LARGE SCALE GENOMIC DNA]</scope>
    <source>
        <strain evidence="2 3">MS-2</strain>
    </source>
</reference>
<name>A0ABR2Z9X7_9AGAR</name>
<sequence>MPPFAPHRADAPPRYSSEPPLARESGPRVVGHDEDALMQVFVNCGRALLEHCSPSLDEDEKVVIKLSKDFLRITYDTTYKHVRPDGEGLERAWTHFQRVYSFEK</sequence>
<evidence type="ECO:0000313" key="2">
    <source>
        <dbReference type="EMBL" id="KAL0058165.1"/>
    </source>
</evidence>
<proteinExistence type="predicted"/>
<protein>
    <submittedName>
        <fullName evidence="2">Uncharacterized protein</fullName>
    </submittedName>
</protein>
<gene>
    <name evidence="2" type="ORF">AAF712_015172</name>
</gene>
<accession>A0ABR2Z9X7</accession>
<keyword evidence="3" id="KW-1185">Reference proteome</keyword>
<dbReference type="EMBL" id="JBBXMP010000356">
    <property type="protein sequence ID" value="KAL0058165.1"/>
    <property type="molecule type" value="Genomic_DNA"/>
</dbReference>
<evidence type="ECO:0000313" key="3">
    <source>
        <dbReference type="Proteomes" id="UP001437256"/>
    </source>
</evidence>
<comment type="caution">
    <text evidence="2">The sequence shown here is derived from an EMBL/GenBank/DDBJ whole genome shotgun (WGS) entry which is preliminary data.</text>
</comment>
<feature type="region of interest" description="Disordered" evidence="1">
    <location>
        <begin position="1"/>
        <end position="29"/>
    </location>
</feature>
<evidence type="ECO:0000256" key="1">
    <source>
        <dbReference type="SAM" id="MobiDB-lite"/>
    </source>
</evidence>
<dbReference type="Proteomes" id="UP001437256">
    <property type="component" value="Unassembled WGS sequence"/>
</dbReference>
<organism evidence="2 3">
    <name type="scientific">Marasmius tenuissimus</name>
    <dbReference type="NCBI Taxonomy" id="585030"/>
    <lineage>
        <taxon>Eukaryota</taxon>
        <taxon>Fungi</taxon>
        <taxon>Dikarya</taxon>
        <taxon>Basidiomycota</taxon>
        <taxon>Agaricomycotina</taxon>
        <taxon>Agaricomycetes</taxon>
        <taxon>Agaricomycetidae</taxon>
        <taxon>Agaricales</taxon>
        <taxon>Marasmiineae</taxon>
        <taxon>Marasmiaceae</taxon>
        <taxon>Marasmius</taxon>
    </lineage>
</organism>